<dbReference type="GO" id="GO:0009307">
    <property type="term" value="P:DNA restriction-modification system"/>
    <property type="evidence" value="ECO:0007669"/>
    <property type="project" value="InterPro"/>
</dbReference>
<dbReference type="InterPro" id="IPR011856">
    <property type="entry name" value="tRNA_endonuc-like_dom_sf"/>
</dbReference>
<dbReference type="GO" id="GO:0003677">
    <property type="term" value="F:DNA binding"/>
    <property type="evidence" value="ECO:0007669"/>
    <property type="project" value="InterPro"/>
</dbReference>
<reference evidence="2 3" key="1">
    <citation type="submission" date="2019-03" db="EMBL/GenBank/DDBJ databases">
        <title>Genomic Encyclopedia of Type Strains, Phase IV (KMG-IV): sequencing the most valuable type-strain genomes for metagenomic binning, comparative biology and taxonomic classification.</title>
        <authorList>
            <person name="Goeker M."/>
        </authorList>
    </citation>
    <scope>NUCLEOTIDE SEQUENCE [LARGE SCALE GENOMIC DNA]</scope>
    <source>
        <strain evidence="2 3">DSM 25059</strain>
    </source>
</reference>
<evidence type="ECO:0000313" key="3">
    <source>
        <dbReference type="Proteomes" id="UP000295493"/>
    </source>
</evidence>
<dbReference type="Gene3D" id="3.40.50.300">
    <property type="entry name" value="P-loop containing nucleotide triphosphate hydrolases"/>
    <property type="match status" value="1"/>
</dbReference>
<gene>
    <name evidence="2" type="ORF">EV664_11840</name>
</gene>
<feature type="domain" description="AAA+ ATPase" evidence="1">
    <location>
        <begin position="40"/>
        <end position="171"/>
    </location>
</feature>
<dbReference type="Gene3D" id="3.40.1350.10">
    <property type="match status" value="1"/>
</dbReference>
<dbReference type="PANTHER" id="PTHR30015">
    <property type="entry name" value="MRR RESTRICTION SYSTEM PROTEIN"/>
    <property type="match status" value="1"/>
</dbReference>
<dbReference type="SUPFAM" id="SSF52980">
    <property type="entry name" value="Restriction endonuclease-like"/>
    <property type="match status" value="1"/>
</dbReference>
<organism evidence="2 3">
    <name type="scientific">Stakelama pacifica</name>
    <dbReference type="NCBI Taxonomy" id="517720"/>
    <lineage>
        <taxon>Bacteria</taxon>
        <taxon>Pseudomonadati</taxon>
        <taxon>Pseudomonadota</taxon>
        <taxon>Alphaproteobacteria</taxon>
        <taxon>Sphingomonadales</taxon>
        <taxon>Sphingomonadaceae</taxon>
        <taxon>Stakelama</taxon>
    </lineage>
</organism>
<dbReference type="EMBL" id="SNWD01000018">
    <property type="protein sequence ID" value="TDN78281.1"/>
    <property type="molecule type" value="Genomic_DNA"/>
</dbReference>
<protein>
    <submittedName>
        <fullName evidence="2">Restriction system protein</fullName>
    </submittedName>
</protein>
<dbReference type="PANTHER" id="PTHR30015:SF7">
    <property type="entry name" value="TYPE IV METHYL-DIRECTED RESTRICTION ENZYME ECOKMRR"/>
    <property type="match status" value="1"/>
</dbReference>
<dbReference type="SUPFAM" id="SSF52540">
    <property type="entry name" value="P-loop containing nucleoside triphosphate hydrolases"/>
    <property type="match status" value="1"/>
</dbReference>
<dbReference type="OrthoDB" id="7062569at2"/>
<dbReference type="InterPro" id="IPR007560">
    <property type="entry name" value="Restrct_endonuc_IV_Mrr"/>
</dbReference>
<evidence type="ECO:0000259" key="1">
    <source>
        <dbReference type="SMART" id="SM00382"/>
    </source>
</evidence>
<keyword evidence="3" id="KW-1185">Reference proteome</keyword>
<dbReference type="Proteomes" id="UP000295493">
    <property type="component" value="Unassembled WGS sequence"/>
</dbReference>
<dbReference type="InterPro" id="IPR052906">
    <property type="entry name" value="Type_IV_Methyl-Rstrct_Enzyme"/>
</dbReference>
<dbReference type="InterPro" id="IPR011335">
    <property type="entry name" value="Restrct_endonuc-II-like"/>
</dbReference>
<comment type="caution">
    <text evidence="2">The sequence shown here is derived from an EMBL/GenBank/DDBJ whole genome shotgun (WGS) entry which is preliminary data.</text>
</comment>
<accession>A0A4R6FAV6</accession>
<dbReference type="Pfam" id="PF04471">
    <property type="entry name" value="Mrr_cat"/>
    <property type="match status" value="1"/>
</dbReference>
<evidence type="ECO:0000313" key="2">
    <source>
        <dbReference type="EMBL" id="TDN78281.1"/>
    </source>
</evidence>
<dbReference type="AlphaFoldDB" id="A0A4R6FAV6"/>
<dbReference type="SMART" id="SM00382">
    <property type="entry name" value="AAA"/>
    <property type="match status" value="1"/>
</dbReference>
<dbReference type="GO" id="GO:0015666">
    <property type="term" value="F:restriction endodeoxyribonuclease activity"/>
    <property type="evidence" value="ECO:0007669"/>
    <property type="project" value="TreeGrafter"/>
</dbReference>
<dbReference type="InterPro" id="IPR003593">
    <property type="entry name" value="AAA+_ATPase"/>
</dbReference>
<sequence>MIYAAAMTRTLEEQWRQPMLPGYVRNEPVMQNLLDAVGDGDRIIELVGAHGTGKTTLLKALVHERPDLFDGTIEYFGGSESFPLMEAVDVIADRFRKSGGRNLLVIDEGERMDRGDLLEGINRLGTGPWRFATIVATTEPLDVGHAVHVLPLNFNEMGDLLEAQLGEHLSPDILGKLWAASQGKPRLANILAQRWLAGGVRDFDALANLFNPLAVPGLVDPYGRPLAQGGHEEKTIISDVRFVSDELLKAVKSDPNLVHALTPREFEELSAELFHRQGYKVTITPQTRDGGKDLYLAKADGFGSFLYIVECKRYAPDNPVDVGVIRALYGVAQHERVTAAMTLTTSYFSKDAADFAAEVQYQLALKDFVDLKLMLETPANR</sequence>
<dbReference type="InterPro" id="IPR027417">
    <property type="entry name" value="P-loop_NTPase"/>
</dbReference>
<proteinExistence type="predicted"/>
<name>A0A4R6FAV6_9SPHN</name>